<reference evidence="1" key="1">
    <citation type="submission" date="2017-08" db="EMBL/GenBank/DDBJ databases">
        <authorList>
            <person name="Imhoff J.F."/>
            <person name="Rahn T."/>
            <person name="Kuenzel S."/>
            <person name="Neulinger S.C."/>
        </authorList>
    </citation>
    <scope>NUCLEOTIDE SEQUENCE</scope>
    <source>
        <strain evidence="1">DSM 11080</strain>
    </source>
</reference>
<dbReference type="AlphaFoldDB" id="A0AAJ0U5C1"/>
<accession>A0AAJ0U5C1</accession>
<evidence type="ECO:0000313" key="1">
    <source>
        <dbReference type="EMBL" id="MBK1705569.1"/>
    </source>
</evidence>
<organism evidence="1 2">
    <name type="scientific">Halochromatium glycolicum</name>
    <dbReference type="NCBI Taxonomy" id="85075"/>
    <lineage>
        <taxon>Bacteria</taxon>
        <taxon>Pseudomonadati</taxon>
        <taxon>Pseudomonadota</taxon>
        <taxon>Gammaproteobacteria</taxon>
        <taxon>Chromatiales</taxon>
        <taxon>Chromatiaceae</taxon>
        <taxon>Halochromatium</taxon>
    </lineage>
</organism>
<protein>
    <submittedName>
        <fullName evidence="1">Uncharacterized protein</fullName>
    </submittedName>
</protein>
<evidence type="ECO:0000313" key="2">
    <source>
        <dbReference type="Proteomes" id="UP001296776"/>
    </source>
</evidence>
<sequence length="354" mass="39815">MERLFDLHWRGDLKVQLRPIDVKGSVLENRIKELSFLNYAFALFYAFRQGIARCSDPKMRERMTQTLEAAAQNGSGHRECDDLRGAIYHAIALKVQNGHQAPYQWQNNKLETYQSVGFDQPTAFAAIVGRPATVWQEGDVVSAKAAVRFLAEIDGYVGLLQRYFARIEERWRLVHRAGMGVRQPQSELAATDWNMLGSLLGSISRTVFDSQDAMWLSVSEIDQRFSHAGRHCLGSETNVLGVARRIEALAARMLKGNAVIINLRDAMEALCVLATFYARAFEMIPGAQAWISGIAAHRWNEVQLFAHAAQSMTSAEVRTGRAYSRGQASRSSFPQFGHYCRCLSRDVLDREALL</sequence>
<reference evidence="1" key="2">
    <citation type="journal article" date="2020" name="Microorganisms">
        <title>Osmotic Adaptation and Compatible Solute Biosynthesis of Phototrophic Bacteria as Revealed from Genome Analyses.</title>
        <authorList>
            <person name="Imhoff J.F."/>
            <person name="Rahn T."/>
            <person name="Kunzel S."/>
            <person name="Keller A."/>
            <person name="Neulinger S.C."/>
        </authorList>
    </citation>
    <scope>NUCLEOTIDE SEQUENCE</scope>
    <source>
        <strain evidence="1">DSM 11080</strain>
    </source>
</reference>
<dbReference type="Proteomes" id="UP001296776">
    <property type="component" value="Unassembled WGS sequence"/>
</dbReference>
<keyword evidence="2" id="KW-1185">Reference proteome</keyword>
<dbReference type="RefSeq" id="WP_200346791.1">
    <property type="nucleotide sequence ID" value="NZ_NRSJ01000024.1"/>
</dbReference>
<comment type="caution">
    <text evidence="1">The sequence shown here is derived from an EMBL/GenBank/DDBJ whole genome shotgun (WGS) entry which is preliminary data.</text>
</comment>
<gene>
    <name evidence="1" type="ORF">CKO40_13655</name>
</gene>
<name>A0AAJ0U5C1_9GAMM</name>
<proteinExistence type="predicted"/>
<dbReference type="EMBL" id="NRSJ01000024">
    <property type="protein sequence ID" value="MBK1705569.1"/>
    <property type="molecule type" value="Genomic_DNA"/>
</dbReference>